<keyword evidence="2" id="KW-1185">Reference proteome</keyword>
<reference evidence="2" key="1">
    <citation type="submission" date="2003-08" db="EMBL/GenBank/DDBJ databases">
        <authorList>
            <person name="Birren B."/>
            <person name="Nusbaum C."/>
            <person name="Abebe A."/>
            <person name="Abouelleil A."/>
            <person name="Adekoya E."/>
            <person name="Ait-zahra M."/>
            <person name="Allen N."/>
            <person name="Allen T."/>
            <person name="An P."/>
            <person name="Anderson M."/>
            <person name="Anderson S."/>
            <person name="Arachchi H."/>
            <person name="Armbruster J."/>
            <person name="Bachantsang P."/>
            <person name="Baldwin J."/>
            <person name="Barry A."/>
            <person name="Bayul T."/>
            <person name="Blitshsteyn B."/>
            <person name="Bloom T."/>
            <person name="Blye J."/>
            <person name="Boguslavskiy L."/>
            <person name="Borowsky M."/>
            <person name="Boukhgalter B."/>
            <person name="Brunache A."/>
            <person name="Butler J."/>
            <person name="Calixte N."/>
            <person name="Calvo S."/>
            <person name="Camarata J."/>
            <person name="Campo K."/>
            <person name="Chang J."/>
            <person name="Cheshatsang Y."/>
            <person name="Citroen M."/>
            <person name="Collymore A."/>
            <person name="Considine T."/>
            <person name="Cook A."/>
            <person name="Cooke P."/>
            <person name="Corum B."/>
            <person name="Cuomo C."/>
            <person name="David R."/>
            <person name="Dawoe T."/>
            <person name="Degray S."/>
            <person name="Dodge S."/>
            <person name="Dooley K."/>
            <person name="Dorje P."/>
            <person name="Dorjee K."/>
            <person name="Dorris L."/>
            <person name="Duffey N."/>
            <person name="Dupes A."/>
            <person name="Elkins T."/>
            <person name="Engels R."/>
            <person name="Erickson J."/>
            <person name="Farina A."/>
            <person name="Faro S."/>
            <person name="Ferreira P."/>
            <person name="Fischer H."/>
            <person name="Fitzgerald M."/>
            <person name="Foley K."/>
            <person name="Gage D."/>
            <person name="Galagan J."/>
            <person name="Gearin G."/>
            <person name="Gnerre S."/>
            <person name="Gnirke A."/>
            <person name="Goyette A."/>
            <person name="Graham J."/>
            <person name="Grandbois E."/>
            <person name="Gyaltsen K."/>
            <person name="Hafez N."/>
            <person name="Hagopian D."/>
            <person name="Hagos B."/>
            <person name="Hall J."/>
            <person name="Hatcher B."/>
            <person name="Heller A."/>
            <person name="Higgins H."/>
            <person name="Honan T."/>
            <person name="Horn A."/>
            <person name="Houde N."/>
            <person name="Hughes L."/>
            <person name="Hulme W."/>
            <person name="Husby E."/>
            <person name="Iliev I."/>
            <person name="Jaffe D."/>
            <person name="Jones C."/>
            <person name="Kamal M."/>
            <person name="Kamat A."/>
            <person name="Kamvysselis M."/>
            <person name="Karlsson E."/>
            <person name="Kells C."/>
            <person name="Kieu A."/>
            <person name="Kisner P."/>
            <person name="Kodira C."/>
            <person name="Kulbokas E."/>
            <person name="Labutti K."/>
            <person name="Lama D."/>
            <person name="Landers T."/>
            <person name="Leger J."/>
            <person name="Levine S."/>
            <person name="Lewis D."/>
            <person name="Lewis T."/>
            <person name="Lindblad-toh K."/>
            <person name="Liu X."/>
            <person name="Lokyitsang T."/>
            <person name="Lokyitsang Y."/>
            <person name="Lucien O."/>
            <person name="Lui A."/>
            <person name="Ma L.J."/>
            <person name="Mabbitt R."/>
            <person name="Macdonald J."/>
            <person name="Maclean C."/>
            <person name="Major J."/>
            <person name="Manning J."/>
            <person name="Marabella R."/>
            <person name="Maru K."/>
            <person name="Matthews C."/>
            <person name="Mauceli E."/>
            <person name="Mccarthy M."/>
            <person name="Mcdonough S."/>
            <person name="Mcghee T."/>
            <person name="Meldrim J."/>
            <person name="Meneus L."/>
            <person name="Mesirov J."/>
            <person name="Mihalev A."/>
            <person name="Mihova T."/>
            <person name="Mikkelsen T."/>
            <person name="Mlenga V."/>
            <person name="Moru K."/>
            <person name="Mozes J."/>
            <person name="Mulrain L."/>
            <person name="Munson G."/>
            <person name="Naylor J."/>
            <person name="Newes C."/>
            <person name="Nguyen C."/>
            <person name="Nguyen N."/>
            <person name="Nguyen T."/>
            <person name="Nicol R."/>
            <person name="Nielsen C."/>
            <person name="Nizzari M."/>
            <person name="Norbu C."/>
            <person name="Norbu N."/>
            <person name="O'donnell P."/>
            <person name="Okoawo O."/>
            <person name="O'leary S."/>
            <person name="Omotosho B."/>
            <person name="O'neill K."/>
            <person name="Osman S."/>
            <person name="Parker S."/>
            <person name="Perrin D."/>
            <person name="Phunkhang P."/>
            <person name="Piqani B."/>
            <person name="Purcell S."/>
            <person name="Rachupka T."/>
            <person name="Ramasamy U."/>
            <person name="Rameau R."/>
            <person name="Ray V."/>
            <person name="Raymond C."/>
            <person name="Retta R."/>
            <person name="Richardson S."/>
            <person name="Rise C."/>
            <person name="Rodriguez J."/>
            <person name="Rogers J."/>
            <person name="Rogov P."/>
            <person name="Rutman M."/>
            <person name="Schupbach R."/>
            <person name="Seaman C."/>
            <person name="Settipalli S."/>
            <person name="Sharpe T."/>
            <person name="Sheridan J."/>
            <person name="Sherpa N."/>
            <person name="Shi J."/>
            <person name="Smirnov S."/>
            <person name="Smith C."/>
            <person name="Sougnez C."/>
            <person name="Spencer B."/>
            <person name="Stalker J."/>
            <person name="Stange-thomann N."/>
            <person name="Stavropoulos S."/>
            <person name="Stetson K."/>
            <person name="Stone C."/>
            <person name="Stone S."/>
            <person name="Stubbs M."/>
            <person name="Talamas J."/>
            <person name="Tchuinga P."/>
            <person name="Tenzing P."/>
            <person name="Tesfaye S."/>
            <person name="Theodore J."/>
            <person name="Thoulutsang Y."/>
            <person name="Topham K."/>
            <person name="Towey S."/>
            <person name="Tsamla T."/>
            <person name="Tsomo N."/>
            <person name="Vallee D."/>
            <person name="Vassiliev H."/>
            <person name="Venkataraman V."/>
            <person name="Vinson J."/>
            <person name="Vo A."/>
            <person name="Wade C."/>
            <person name="Wang S."/>
            <person name="Wangchuk T."/>
            <person name="Wangdi T."/>
            <person name="Whittaker C."/>
            <person name="Wilkinson J."/>
            <person name="Wu Y."/>
            <person name="Wyman D."/>
            <person name="Yadav S."/>
            <person name="Yang S."/>
            <person name="Yang X."/>
            <person name="Yeager S."/>
            <person name="Yee E."/>
            <person name="Young G."/>
            <person name="Zainoun J."/>
            <person name="Zembeck L."/>
            <person name="Zimmer A."/>
            <person name="Zody M."/>
            <person name="Lander E."/>
        </authorList>
    </citation>
    <scope>NUCLEOTIDE SEQUENCE [LARGE SCALE GENOMIC DNA]</scope>
</reference>
<dbReference type="Ensembl" id="ENSCSAVT00000013035.1">
    <property type="protein sequence ID" value="ENSCSAVP00000012886.1"/>
    <property type="gene ID" value="ENSCSAVG00000007564.1"/>
</dbReference>
<reference evidence="1" key="2">
    <citation type="submission" date="2025-08" db="UniProtKB">
        <authorList>
            <consortium name="Ensembl"/>
        </authorList>
    </citation>
    <scope>IDENTIFICATION</scope>
</reference>
<name>H2Z5M4_CIOSA</name>
<accession>H2Z5M4</accession>
<dbReference type="AlphaFoldDB" id="H2Z5M4"/>
<dbReference type="Proteomes" id="UP000007875">
    <property type="component" value="Unassembled WGS sequence"/>
</dbReference>
<evidence type="ECO:0000313" key="2">
    <source>
        <dbReference type="Proteomes" id="UP000007875"/>
    </source>
</evidence>
<dbReference type="PANTHER" id="PTHR32026:SF10">
    <property type="entry name" value="METHYLTRANSFERASE-LIKE PROTEIN 24-RELATED"/>
    <property type="match status" value="1"/>
</dbReference>
<dbReference type="GeneTree" id="ENSGT00940000170213"/>
<sequence>MRTLQTLRQELNHSKQCIDYLKVDTDDPDVGGYEDQVMQEMLSTDLHKHVRQFSMEIHLIGPLVEVVRVLRVFRINRLLQRLYDKGYRLYDITDNVRGQKVERGNPELSQSDLVDEIMSTRIAMFWEVSFVNLNVEGCE</sequence>
<dbReference type="InterPro" id="IPR026913">
    <property type="entry name" value="METTL24"/>
</dbReference>
<organism evidence="1 2">
    <name type="scientific">Ciona savignyi</name>
    <name type="common">Pacific transparent sea squirt</name>
    <dbReference type="NCBI Taxonomy" id="51511"/>
    <lineage>
        <taxon>Eukaryota</taxon>
        <taxon>Metazoa</taxon>
        <taxon>Chordata</taxon>
        <taxon>Tunicata</taxon>
        <taxon>Ascidiacea</taxon>
        <taxon>Phlebobranchia</taxon>
        <taxon>Cionidae</taxon>
        <taxon>Ciona</taxon>
    </lineage>
</organism>
<protein>
    <submittedName>
        <fullName evidence="1">Uncharacterized protein</fullName>
    </submittedName>
</protein>
<evidence type="ECO:0000313" key="1">
    <source>
        <dbReference type="Ensembl" id="ENSCSAVP00000012886.1"/>
    </source>
</evidence>
<reference evidence="1" key="3">
    <citation type="submission" date="2025-09" db="UniProtKB">
        <authorList>
            <consortium name="Ensembl"/>
        </authorList>
    </citation>
    <scope>IDENTIFICATION</scope>
</reference>
<proteinExistence type="predicted"/>
<dbReference type="PANTHER" id="PTHR32026">
    <property type="entry name" value="METHYLTRANSFERASE-LIKE PROTEIN 24"/>
    <property type="match status" value="1"/>
</dbReference>
<dbReference type="HOGENOM" id="CLU_072082_1_0_1"/>